<proteinExistence type="predicted"/>
<accession>A0A6A7ZRN2</accession>
<sequence length="54" mass="5943">MPHAGHDAGAAFGHPRIAWNWLILEGSRKTALAVIEAVLETRFDDAKMQTVTIQ</sequence>
<comment type="caution">
    <text evidence="1">The sequence shown here is derived from an EMBL/GenBank/DDBJ whole genome shotgun (WGS) entry which is preliminary data.</text>
</comment>
<reference evidence="1" key="1">
    <citation type="journal article" date="2013" name="Genome Biol.">
        <title>Comparative genomics of the core and accessory genomes of 48 Sinorhizobium strains comprising five genospecies.</title>
        <authorList>
            <person name="Sugawara M."/>
            <person name="Epstein B."/>
            <person name="Badgley B.D."/>
            <person name="Unno T."/>
            <person name="Xu L."/>
            <person name="Reese J."/>
            <person name="Gyaneshwar P."/>
            <person name="Denny R."/>
            <person name="Mudge J."/>
            <person name="Bharti A.K."/>
            <person name="Farmer A.D."/>
            <person name="May G.D."/>
            <person name="Woodward J.E."/>
            <person name="Medigue C."/>
            <person name="Vallenet D."/>
            <person name="Lajus A."/>
            <person name="Rouy Z."/>
            <person name="Martinez-Vaz B."/>
            <person name="Tiffin P."/>
            <person name="Young N.D."/>
            <person name="Sadowsky M.J."/>
        </authorList>
    </citation>
    <scope>NUCLEOTIDE SEQUENCE</scope>
    <source>
        <strain evidence="1">M30</strain>
    </source>
</reference>
<organism evidence="1">
    <name type="scientific">Rhizobium meliloti</name>
    <name type="common">Ensifer meliloti</name>
    <name type="synonym">Sinorhizobium meliloti</name>
    <dbReference type="NCBI Taxonomy" id="382"/>
    <lineage>
        <taxon>Bacteria</taxon>
        <taxon>Pseudomonadati</taxon>
        <taxon>Pseudomonadota</taxon>
        <taxon>Alphaproteobacteria</taxon>
        <taxon>Hyphomicrobiales</taxon>
        <taxon>Rhizobiaceae</taxon>
        <taxon>Sinorhizobium/Ensifer group</taxon>
        <taxon>Sinorhizobium</taxon>
    </lineage>
</organism>
<dbReference type="EMBL" id="WISP01000127">
    <property type="protein sequence ID" value="MQW05374.1"/>
    <property type="molecule type" value="Genomic_DNA"/>
</dbReference>
<dbReference type="AlphaFoldDB" id="A0A6A7ZRN2"/>
<name>A0A6A7ZRN2_RHIML</name>
<evidence type="ECO:0000313" key="1">
    <source>
        <dbReference type="EMBL" id="MQW05374.1"/>
    </source>
</evidence>
<dbReference type="RefSeq" id="WP_153318380.1">
    <property type="nucleotide sequence ID" value="NZ_RPJR01000092.1"/>
</dbReference>
<gene>
    <name evidence="1" type="ORF">GHK45_16885</name>
</gene>
<protein>
    <submittedName>
        <fullName evidence="1">Uncharacterized protein</fullName>
    </submittedName>
</protein>